<dbReference type="PANTHER" id="PTHR11879">
    <property type="entry name" value="ASPARTATE AMINOTRANSFERASE"/>
    <property type="match status" value="1"/>
</dbReference>
<dbReference type="Gene3D" id="3.90.1150.10">
    <property type="entry name" value="Aspartate Aminotransferase, domain 1"/>
    <property type="match status" value="1"/>
</dbReference>
<dbReference type="Proteomes" id="UP001168613">
    <property type="component" value="Unassembled WGS sequence"/>
</dbReference>
<keyword evidence="9" id="KW-1185">Reference proteome</keyword>
<dbReference type="RefSeq" id="WP_266124642.1">
    <property type="nucleotide sequence ID" value="NZ_JAJHNU010000001.1"/>
</dbReference>
<feature type="domain" description="Aminotransferase class I/classII large" evidence="7">
    <location>
        <begin position="28"/>
        <end position="392"/>
    </location>
</feature>
<accession>A0ABT8EEL9</accession>
<evidence type="ECO:0000256" key="4">
    <source>
        <dbReference type="ARBA" id="ARBA00022576"/>
    </source>
</evidence>
<dbReference type="InterPro" id="IPR015424">
    <property type="entry name" value="PyrdxlP-dep_Trfase"/>
</dbReference>
<protein>
    <submittedName>
        <fullName evidence="8">Aspartate/tyrosine/aromatic aminotransferase</fullName>
    </submittedName>
</protein>
<dbReference type="Gene3D" id="3.40.640.10">
    <property type="entry name" value="Type I PLP-dependent aspartate aminotransferase-like (Major domain)"/>
    <property type="match status" value="1"/>
</dbReference>
<keyword evidence="6" id="KW-0663">Pyridoxal phosphate</keyword>
<evidence type="ECO:0000256" key="1">
    <source>
        <dbReference type="ARBA" id="ARBA00001933"/>
    </source>
</evidence>
<dbReference type="InterPro" id="IPR015421">
    <property type="entry name" value="PyrdxlP-dep_Trfase_major"/>
</dbReference>
<dbReference type="InterPro" id="IPR000796">
    <property type="entry name" value="Asp_trans"/>
</dbReference>
<dbReference type="NCBIfam" id="NF006719">
    <property type="entry name" value="PRK09257.1"/>
    <property type="match status" value="1"/>
</dbReference>
<comment type="cofactor">
    <cofactor evidence="1">
        <name>pyridoxal 5'-phosphate</name>
        <dbReference type="ChEBI" id="CHEBI:597326"/>
    </cofactor>
</comment>
<organism evidence="8 9">
    <name type="scientific">Alcaligenes endophyticus</name>
    <dbReference type="NCBI Taxonomy" id="1929088"/>
    <lineage>
        <taxon>Bacteria</taxon>
        <taxon>Pseudomonadati</taxon>
        <taxon>Pseudomonadota</taxon>
        <taxon>Betaproteobacteria</taxon>
        <taxon>Burkholderiales</taxon>
        <taxon>Alcaligenaceae</taxon>
        <taxon>Alcaligenes</taxon>
    </lineage>
</organism>
<name>A0ABT8EEL9_9BURK</name>
<evidence type="ECO:0000256" key="3">
    <source>
        <dbReference type="ARBA" id="ARBA00011738"/>
    </source>
</evidence>
<dbReference type="GO" id="GO:0008483">
    <property type="term" value="F:transaminase activity"/>
    <property type="evidence" value="ECO:0007669"/>
    <property type="project" value="UniProtKB-KW"/>
</dbReference>
<evidence type="ECO:0000256" key="6">
    <source>
        <dbReference type="ARBA" id="ARBA00022898"/>
    </source>
</evidence>
<keyword evidence="4 8" id="KW-0032">Aminotransferase</keyword>
<comment type="similarity">
    <text evidence="2">Belongs to the class-I pyridoxal-phosphate-dependent aminotransferase family.</text>
</comment>
<evidence type="ECO:0000313" key="9">
    <source>
        <dbReference type="Proteomes" id="UP001168613"/>
    </source>
</evidence>
<comment type="subunit">
    <text evidence="3">Homodimer.</text>
</comment>
<dbReference type="EMBL" id="JAJHNU010000001">
    <property type="protein sequence ID" value="MDN4119727.1"/>
    <property type="molecule type" value="Genomic_DNA"/>
</dbReference>
<evidence type="ECO:0000259" key="7">
    <source>
        <dbReference type="Pfam" id="PF00155"/>
    </source>
</evidence>
<reference evidence="8" key="1">
    <citation type="submission" date="2021-11" db="EMBL/GenBank/DDBJ databases">
        <title>Draft genome sequence of Alcaligenes endophyticus type strain CCUG 75668T.</title>
        <authorList>
            <person name="Salva-Serra F."/>
            <person name="Duran R.E."/>
            <person name="Seeger M."/>
            <person name="Moore E.R.B."/>
            <person name="Jaen-Luchoro D."/>
        </authorList>
    </citation>
    <scope>NUCLEOTIDE SEQUENCE</scope>
    <source>
        <strain evidence="8">CCUG 75668</strain>
    </source>
</reference>
<gene>
    <name evidence="8" type="ORF">LMS43_00340</name>
</gene>
<dbReference type="CDD" id="cd00609">
    <property type="entry name" value="AAT_like"/>
    <property type="match status" value="1"/>
</dbReference>
<dbReference type="InterPro" id="IPR015422">
    <property type="entry name" value="PyrdxlP-dep_Trfase_small"/>
</dbReference>
<proteinExistence type="inferred from homology"/>
<dbReference type="Pfam" id="PF00155">
    <property type="entry name" value="Aminotran_1_2"/>
    <property type="match status" value="1"/>
</dbReference>
<sequence length="402" mass="44888">MFQHIKAFGGDPIFRIGAAYQADPRDVKVNLTVGLYYDEQGRLPVLDVARRAEQAWAEKNLPRGYLPMEGLATYREQVQKLIFGADNSALAQGRIATIQTLGGTGALKVGGDFLHLAYPNSEMWISDPAWDNHHSIFQGAGIPTHSYRYYDARTQGVDFAGLMADIRALPEHSIVLLHPCCHNPTGADLTDEQWLEIIDVLRDQRLIAFMDMAYQGFGRSLDEDAFAIRAMVEAGLTFFVASSFSKNFSYYAERCGSLSVVCQSADEAQRVLGQLQAVVRRIYSNPPSHGGQAIASVLADPELFAEWQAEVECMRDRIATMRRLAHERLQEIAPNYDSSYFVKQRGMFCYTGLNLAQLEALRRDHAVYIIDSGRISMPGLNQDNLEYFVQALAQVVTDDSLA</sequence>
<comment type="caution">
    <text evidence="8">The sequence shown here is derived from an EMBL/GenBank/DDBJ whole genome shotgun (WGS) entry which is preliminary data.</text>
</comment>
<dbReference type="SUPFAM" id="SSF53383">
    <property type="entry name" value="PLP-dependent transferases"/>
    <property type="match status" value="1"/>
</dbReference>
<evidence type="ECO:0000256" key="5">
    <source>
        <dbReference type="ARBA" id="ARBA00022679"/>
    </source>
</evidence>
<dbReference type="InterPro" id="IPR004839">
    <property type="entry name" value="Aminotransferase_I/II_large"/>
</dbReference>
<evidence type="ECO:0000313" key="8">
    <source>
        <dbReference type="EMBL" id="MDN4119727.1"/>
    </source>
</evidence>
<evidence type="ECO:0000256" key="2">
    <source>
        <dbReference type="ARBA" id="ARBA00007441"/>
    </source>
</evidence>
<keyword evidence="5" id="KW-0808">Transferase</keyword>
<dbReference type="PANTHER" id="PTHR11879:SF37">
    <property type="entry name" value="AROMATIC-AMINO-ACID AMINOTRANSFERASE"/>
    <property type="match status" value="1"/>
</dbReference>
<dbReference type="PRINTS" id="PR00799">
    <property type="entry name" value="TRANSAMINASE"/>
</dbReference>